<dbReference type="RefSeq" id="XP_029242167.1">
    <property type="nucleotide sequence ID" value="XM_029377943.1"/>
</dbReference>
<dbReference type="OMA" id="VESPKNM"/>
<reference evidence="2 3" key="1">
    <citation type="journal article" date="2018" name="BMC Genomics">
        <title>Genomic comparison of Trypanosoma conorhini and Trypanosoma rangeli to Trypanosoma cruzi strains of high and low virulence.</title>
        <authorList>
            <person name="Bradwell K.R."/>
            <person name="Koparde V.N."/>
            <person name="Matveyev A.V."/>
            <person name="Serrano M.G."/>
            <person name="Alves J.M."/>
            <person name="Parikh H."/>
            <person name="Huang B."/>
            <person name="Lee V."/>
            <person name="Espinosa-Alvarez O."/>
            <person name="Ortiz P.A."/>
            <person name="Costa-Martins A.G."/>
            <person name="Teixeira M.M."/>
            <person name="Buck G.A."/>
        </authorList>
    </citation>
    <scope>NUCLEOTIDE SEQUENCE [LARGE SCALE GENOMIC DNA]</scope>
    <source>
        <strain evidence="2 3">AM80</strain>
    </source>
</reference>
<comment type="caution">
    <text evidence="2">The sequence shown here is derived from an EMBL/GenBank/DDBJ whole genome shotgun (WGS) entry which is preliminary data.</text>
</comment>
<accession>A0A3R7KQ70</accession>
<dbReference type="Proteomes" id="UP000283634">
    <property type="component" value="Unassembled WGS sequence"/>
</dbReference>
<dbReference type="AlphaFoldDB" id="A0A3R7KQ70"/>
<evidence type="ECO:0000313" key="3">
    <source>
        <dbReference type="Proteomes" id="UP000283634"/>
    </source>
</evidence>
<keyword evidence="3" id="KW-1185">Reference proteome</keyword>
<protein>
    <submittedName>
        <fullName evidence="2">Uncharacterized protein</fullName>
    </submittedName>
</protein>
<name>A0A3R7KQ70_TRYRA</name>
<evidence type="ECO:0000256" key="1">
    <source>
        <dbReference type="SAM" id="MobiDB-lite"/>
    </source>
</evidence>
<evidence type="ECO:0000313" key="2">
    <source>
        <dbReference type="EMBL" id="RNF11439.1"/>
    </source>
</evidence>
<dbReference type="GeneID" id="40324818"/>
<dbReference type="EMBL" id="MKGL01000017">
    <property type="protein sequence ID" value="RNF11439.1"/>
    <property type="molecule type" value="Genomic_DNA"/>
</dbReference>
<dbReference type="OrthoDB" id="272891at2759"/>
<feature type="compositionally biased region" description="Basic and acidic residues" evidence="1">
    <location>
        <begin position="113"/>
        <end position="132"/>
    </location>
</feature>
<proteinExistence type="predicted"/>
<feature type="region of interest" description="Disordered" evidence="1">
    <location>
        <begin position="36"/>
        <end position="55"/>
    </location>
</feature>
<organism evidence="2 3">
    <name type="scientific">Trypanosoma rangeli</name>
    <dbReference type="NCBI Taxonomy" id="5698"/>
    <lineage>
        <taxon>Eukaryota</taxon>
        <taxon>Discoba</taxon>
        <taxon>Euglenozoa</taxon>
        <taxon>Kinetoplastea</taxon>
        <taxon>Metakinetoplastina</taxon>
        <taxon>Trypanosomatida</taxon>
        <taxon>Trypanosomatidae</taxon>
        <taxon>Trypanosoma</taxon>
        <taxon>Herpetosoma</taxon>
    </lineage>
</organism>
<feature type="region of interest" description="Disordered" evidence="1">
    <location>
        <begin position="92"/>
        <end position="186"/>
    </location>
</feature>
<sequence length="202" mass="22765">MLDYFVAIGVALAGLLVVYYMFQSITRLEVVAVAAPQQPRSRAHKAPKPPRRNDAALDRDMEALIAREVARSTTSMRADIRDVRPVSLEKVQRKAAANKNKQVVPTAAPMNTEKQKLIDKEMGFQRVEEQPKSRRNPSPPQQRHPQVNVDEELSRKLGQFFSNSRKEKKGLKLNLKEEQGATSTSNGAHVVVRKDISNARTW</sequence>
<gene>
    <name evidence="2" type="ORF">TraAM80_00885</name>
</gene>
<feature type="compositionally biased region" description="Basic residues" evidence="1">
    <location>
        <begin position="41"/>
        <end position="50"/>
    </location>
</feature>